<dbReference type="InterPro" id="IPR011992">
    <property type="entry name" value="EF-hand-dom_pair"/>
</dbReference>
<dbReference type="Proteomes" id="UP001652624">
    <property type="component" value="Chromosome 12"/>
</dbReference>
<dbReference type="GeneID" id="103125168"/>
<name>A0ABM3YBM2_ERIEU</name>
<protein>
    <submittedName>
        <fullName evidence="7">EF-hand calcium-binding domain-containing protein 13</fullName>
    </submittedName>
</protein>
<keyword evidence="6" id="KW-1185">Reference proteome</keyword>
<keyword evidence="2" id="KW-0677">Repeat</keyword>
<evidence type="ECO:0000256" key="4">
    <source>
        <dbReference type="SAM" id="MobiDB-lite"/>
    </source>
</evidence>
<feature type="region of interest" description="Disordered" evidence="4">
    <location>
        <begin position="327"/>
        <end position="347"/>
    </location>
</feature>
<feature type="domain" description="EF-hand" evidence="5">
    <location>
        <begin position="147"/>
        <end position="182"/>
    </location>
</feature>
<dbReference type="RefSeq" id="XP_060058466.1">
    <property type="nucleotide sequence ID" value="XM_060202483.1"/>
</dbReference>
<dbReference type="Gene3D" id="1.10.238.10">
    <property type="entry name" value="EF-hand"/>
    <property type="match status" value="11"/>
</dbReference>
<dbReference type="SMART" id="SM00054">
    <property type="entry name" value="EFh"/>
    <property type="match status" value="3"/>
</dbReference>
<dbReference type="PANTHER" id="PTHR22656">
    <property type="entry name" value="EF-HAND CALCIUM-BINDING DOMAIN-CONTAINING PROTEIN 13"/>
    <property type="match status" value="1"/>
</dbReference>
<dbReference type="PROSITE" id="PS50222">
    <property type="entry name" value="EF_HAND_2"/>
    <property type="match status" value="2"/>
</dbReference>
<keyword evidence="3" id="KW-0106">Calcium</keyword>
<proteinExistence type="predicted"/>
<dbReference type="InterPro" id="IPR002048">
    <property type="entry name" value="EF_hand_dom"/>
</dbReference>
<evidence type="ECO:0000256" key="1">
    <source>
        <dbReference type="ARBA" id="ARBA00022723"/>
    </source>
</evidence>
<sequence>MQFRYETSTFLCGEEKFCNLSGGKKVRKKKSLKVQLHSERTETASTSVTFSKVTSKKESLLCKLADRHNIHKTLSPLHPSSSNIWKKKDTSSLYETIYDNIPLGQLKLQQFNDNALQKACTIFRKIRRGKIYINDLPMIHHILKVPVSDSEMRMALKVIDIDANGTLDFSDYLNALSAVCRFIPQDPAFQDTLKMFSGIKNGRVLADEVAAALESMDIPVNLGTLQEVMKYTHIDSNNMVDIGDIILTLDELLRDYEDIFMVESPLDETTSNRKILNFPHHRKKATLSPVQSELFFPKLSEKDFQYRRVMDKKDDLKFQRSKKSLQVRKDLDEADSSGRGIQEPHPKAGVDLKKSLEKIETHDSKLEPQNLKIITRPKTSLDKSATFTITELQKPHVRSQPTLPKQVPSKEKPAISALENVYETIHKLQESCIAEEKLQSTLPSVGVTFSDKGFQKVVTDTARDERGWVKLDDFMIALSKEQNLPEYLVLTGVIKATDNIKDEKVDLADLNTCLQNVGIYLSKPEFEKIMECIEPDETNKVNFKDFIDAMVSNTERFSEKLLLPDIIENLHNLSKEDVNVSDLWNTLSSLNHNLKKDEFLAALELAAVGEGDKVRVKQLADVVKDMCDTSRLDELQKVVSAVDLLEDNMVSEKNLEHFLRNIGVKSPEKEVEKILQSDFVSEDGMVNVKDCMKVLRDTQKNSNFIALNEVIDTLDNMKKNSQFDKSKYIDVFANTGGINFTDDSFQGKLDDYLQDLRKEALSPNLKLPTADDIREVINILSQVDNDKINIPNLKHVIESLNVNLTEEDLNEALQHCDINDKQEVDFKDFLNVIKKNSHFKESITTQLLLAVVQILQNDLIDVSNLKSLLINEDLPVACALLKEVLKNVPENENAKINIQDFRIQLENTLITLKVEGDKDHFYNISIHRDDPTAISKLQKNLSAIGIYLPDEKIKETLDNTNVNDEEVIFKDFIKELANTNEFIECQRIDDACNIINNVSDGKVKVKDLSSVLENLERPLNKEQLEVLLDSTTDDEGKVNLKHVIDVFMDSPRSSAPLSNLYEEMKTLDKIRNDKMPVDELRAQLLNIGVPLSTKTFQEILSQASVDENSDVSLKQILETLNTSKPVPASKDIDTALNTVNLMTTDRIHVDDLKDALDHLNVSVKPEEHQMLEEIFDVDEKGDVSLMSVLLALKNNRRFQDFRDVNEFVKILPKVANERADVYDIKCILNGLGISIPEEDLEKVLASTYVDNEGKVDLKDCLTNLLQTSHFIKVPELEGPMKTLTSIRKNLVNADDLPSLMKNVGAPLSQDVIQEALKNMPLLEDGKVNLEEFMTNLINLGYSSLPKRDDSKLDIFPSKERIEMTEGKVDINNVDAVLKNMDVKLTEEEKQDLLEYLSATGSMLCNSSKPHMTLLLHPKISFFFVLSLWDLIMLEFRALLSSSFYHFFPTEREHGSSCFRSAEGDEYTDMKTLIATAKMLKGEVIDIKELDDILKNMGVELNKEELEMLKRSLPADDKEKMCLKTLMDTVQVVTGGEIDLRDVGPTIRDMGINLTPRQQLELDKLLSANATANGKTYRNRLLSCVTAVRELPVNGNGLDTILENMAIKLSGGELDKASDGVINTTGQETLGKKSVDGGKVKRSRVNSFLENVGVKLTEKELEKLMEDLPFSDKEEVDLDKLMDGVAAVTGKEVDLDMLMGGVQAVTGEKIDRQSVPDFVSHMGIALTDSEQQQLLRTLPVDASGKISQTSLRESLKSFKGGKVKRSRVNSFLENVGVKLTEKELEKLMEDLPFSDKEEVDLDKLMDAVKAVTDKEEVDLDKLVGGIQAVTGEKIDRQSVPDFVSHMGIALTDSEQQQLLRTLPVDASGKISQTSLRESLKSFKGGKVKRSRVNSFLENVGVKLTEKELEKLMEDLPFSDKEEVDLDKLMDAVKAVTGEKIDRQSVPDFVSHMGIALTDSEQQPPLRTLPVDASGMISQTSLRESVKSFKGGKVKRSRVNSFLENVGVKLTEKELETLMEDLPFSGECRSHFSAFQLSFLYEIQVISFCNEHH</sequence>
<evidence type="ECO:0000313" key="6">
    <source>
        <dbReference type="Proteomes" id="UP001652624"/>
    </source>
</evidence>
<evidence type="ECO:0000313" key="7">
    <source>
        <dbReference type="RefSeq" id="XP_060058466.1"/>
    </source>
</evidence>
<keyword evidence="1" id="KW-0479">Metal-binding</keyword>
<feature type="domain" description="EF-hand" evidence="5">
    <location>
        <begin position="804"/>
        <end position="839"/>
    </location>
</feature>
<accession>A0ABM3YBM2</accession>
<reference evidence="7" key="1">
    <citation type="submission" date="2025-08" db="UniProtKB">
        <authorList>
            <consortium name="RefSeq"/>
        </authorList>
    </citation>
    <scope>IDENTIFICATION</scope>
</reference>
<dbReference type="Pfam" id="PF13833">
    <property type="entry name" value="EF-hand_8"/>
    <property type="match status" value="2"/>
</dbReference>
<dbReference type="PANTHER" id="PTHR22656:SF1">
    <property type="entry name" value="EF-HAND CALCIUM-BINDING DOMAIN-CONTAINING PROTEIN 13"/>
    <property type="match status" value="1"/>
</dbReference>
<organism evidence="6 7">
    <name type="scientific">Erinaceus europaeus</name>
    <name type="common">Western European hedgehog</name>
    <dbReference type="NCBI Taxonomy" id="9365"/>
    <lineage>
        <taxon>Eukaryota</taxon>
        <taxon>Metazoa</taxon>
        <taxon>Chordata</taxon>
        <taxon>Craniata</taxon>
        <taxon>Vertebrata</taxon>
        <taxon>Euteleostomi</taxon>
        <taxon>Mammalia</taxon>
        <taxon>Eutheria</taxon>
        <taxon>Laurasiatheria</taxon>
        <taxon>Eulipotyphla</taxon>
        <taxon>Erinaceidae</taxon>
        <taxon>Erinaceinae</taxon>
        <taxon>Erinaceus</taxon>
    </lineage>
</organism>
<evidence type="ECO:0000256" key="2">
    <source>
        <dbReference type="ARBA" id="ARBA00022737"/>
    </source>
</evidence>
<evidence type="ECO:0000256" key="3">
    <source>
        <dbReference type="ARBA" id="ARBA00022837"/>
    </source>
</evidence>
<gene>
    <name evidence="7" type="primary">EFCAB13</name>
</gene>
<dbReference type="PROSITE" id="PS00018">
    <property type="entry name" value="EF_HAND_1"/>
    <property type="match status" value="1"/>
</dbReference>
<dbReference type="SUPFAM" id="SSF47473">
    <property type="entry name" value="EF-hand"/>
    <property type="match status" value="10"/>
</dbReference>
<dbReference type="InterPro" id="IPR018247">
    <property type="entry name" value="EF_Hand_1_Ca_BS"/>
</dbReference>
<evidence type="ECO:0000259" key="5">
    <source>
        <dbReference type="PROSITE" id="PS50222"/>
    </source>
</evidence>